<feature type="chain" id="PRO_5021344312" description="Cuticle protein 10.9" evidence="3">
    <location>
        <begin position="22"/>
        <end position="677"/>
    </location>
</feature>
<gene>
    <name evidence="4" type="ORF">AVEN_155023_1</name>
</gene>
<evidence type="ECO:0000256" key="2">
    <source>
        <dbReference type="SAM" id="MobiDB-lite"/>
    </source>
</evidence>
<reference evidence="4 5" key="1">
    <citation type="journal article" date="2019" name="Sci. Rep.">
        <title>Orb-weaving spider Araneus ventricosus genome elucidates the spidroin gene catalogue.</title>
        <authorList>
            <person name="Kono N."/>
            <person name="Nakamura H."/>
            <person name="Ohtoshi R."/>
            <person name="Moran D.A.P."/>
            <person name="Shinohara A."/>
            <person name="Yoshida Y."/>
            <person name="Fujiwara M."/>
            <person name="Mori M."/>
            <person name="Tomita M."/>
            <person name="Arakawa K."/>
        </authorList>
    </citation>
    <scope>NUCLEOTIDE SEQUENCE [LARGE SCALE GENOMIC DNA]</scope>
</reference>
<evidence type="ECO:0008006" key="6">
    <source>
        <dbReference type="Google" id="ProtNLM"/>
    </source>
</evidence>
<comment type="caution">
    <text evidence="4">The sequence shown here is derived from an EMBL/GenBank/DDBJ whole genome shotgun (WGS) entry which is preliminary data.</text>
</comment>
<dbReference type="Pfam" id="PF00379">
    <property type="entry name" value="Chitin_bind_4"/>
    <property type="match status" value="1"/>
</dbReference>
<evidence type="ECO:0000313" key="5">
    <source>
        <dbReference type="Proteomes" id="UP000499080"/>
    </source>
</evidence>
<dbReference type="PANTHER" id="PTHR10380">
    <property type="entry name" value="CUTICLE PROTEIN"/>
    <property type="match status" value="1"/>
</dbReference>
<evidence type="ECO:0000256" key="3">
    <source>
        <dbReference type="SAM" id="SignalP"/>
    </source>
</evidence>
<dbReference type="EMBL" id="BGPR01000008">
    <property type="protein sequence ID" value="GBL75719.1"/>
    <property type="molecule type" value="Genomic_DNA"/>
</dbReference>
<dbReference type="PROSITE" id="PS51155">
    <property type="entry name" value="CHIT_BIND_RR_2"/>
    <property type="match status" value="1"/>
</dbReference>
<dbReference type="PANTHER" id="PTHR10380:SF235">
    <property type="entry name" value="CUTICULAR PROTEIN 73D, ISOFORM B"/>
    <property type="match status" value="1"/>
</dbReference>
<dbReference type="GO" id="GO:0008010">
    <property type="term" value="F:structural constituent of chitin-based larval cuticle"/>
    <property type="evidence" value="ECO:0007669"/>
    <property type="project" value="TreeGrafter"/>
</dbReference>
<accession>A0A4Y2A8G8</accession>
<feature type="signal peptide" evidence="3">
    <location>
        <begin position="1"/>
        <end position="21"/>
    </location>
</feature>
<dbReference type="AlphaFoldDB" id="A0A4Y2A8G8"/>
<feature type="compositionally biased region" description="Polar residues" evidence="2">
    <location>
        <begin position="182"/>
        <end position="194"/>
    </location>
</feature>
<feature type="compositionally biased region" description="Basic and acidic residues" evidence="2">
    <location>
        <begin position="323"/>
        <end position="337"/>
    </location>
</feature>
<evidence type="ECO:0000313" key="4">
    <source>
        <dbReference type="EMBL" id="GBL75719.1"/>
    </source>
</evidence>
<evidence type="ECO:0000256" key="1">
    <source>
        <dbReference type="PROSITE-ProRule" id="PRU00497"/>
    </source>
</evidence>
<dbReference type="OrthoDB" id="8000451at2759"/>
<feature type="region of interest" description="Disordered" evidence="2">
    <location>
        <begin position="511"/>
        <end position="542"/>
    </location>
</feature>
<keyword evidence="5" id="KW-1185">Reference proteome</keyword>
<proteinExistence type="predicted"/>
<keyword evidence="3" id="KW-0732">Signal</keyword>
<protein>
    <recommendedName>
        <fullName evidence="6">Cuticle protein 10.9</fullName>
    </recommendedName>
</protein>
<organism evidence="4 5">
    <name type="scientific">Araneus ventricosus</name>
    <name type="common">Orbweaver spider</name>
    <name type="synonym">Epeira ventricosa</name>
    <dbReference type="NCBI Taxonomy" id="182803"/>
    <lineage>
        <taxon>Eukaryota</taxon>
        <taxon>Metazoa</taxon>
        <taxon>Ecdysozoa</taxon>
        <taxon>Arthropoda</taxon>
        <taxon>Chelicerata</taxon>
        <taxon>Arachnida</taxon>
        <taxon>Araneae</taxon>
        <taxon>Araneomorphae</taxon>
        <taxon>Entelegynae</taxon>
        <taxon>Araneoidea</taxon>
        <taxon>Araneidae</taxon>
        <taxon>Araneus</taxon>
    </lineage>
</organism>
<feature type="region of interest" description="Disordered" evidence="2">
    <location>
        <begin position="161"/>
        <end position="197"/>
    </location>
</feature>
<keyword evidence="1" id="KW-0193">Cuticle</keyword>
<name>A0A4Y2A8G8_ARAVE</name>
<feature type="region of interest" description="Disordered" evidence="2">
    <location>
        <begin position="322"/>
        <end position="345"/>
    </location>
</feature>
<dbReference type="Proteomes" id="UP000499080">
    <property type="component" value="Unassembled WGS sequence"/>
</dbReference>
<dbReference type="GO" id="GO:0062129">
    <property type="term" value="C:chitin-based extracellular matrix"/>
    <property type="evidence" value="ECO:0007669"/>
    <property type="project" value="TreeGrafter"/>
</dbReference>
<dbReference type="InterPro" id="IPR000618">
    <property type="entry name" value="Insect_cuticle"/>
</dbReference>
<sequence>MLQICLPFTYMIAYFLLRTAAQEIPNGYIPATNESAGKNVPLFSIDEGQSDIWLLTKDSPIPARLNRAWSPETGYPGVQHVSTLRRSSYGQLSRGPQSPIDVLESRNENTQGNEDLFVYVPDSRLENSYHNPEAVLVQLPAELTSGFWESPRPQFMEQLTANGRSGSTHPLDLIQFDDGNSDNRPQTTSESVLPTTEAADRLSVSTFGPQNENNPAEPIHELSQHPFFIASGGFINGTVSPISESPSNQQDAWLTTQGRDASTSPIAVSGNGRELFYEVAYDELPSTSSSGSFGLTLTKDDIEILEKLGILSALNLESSEFQNKTDAREKSPQKEQTRPQLIEQGNQHLTAVSGGKYDTNFTDVVFIDVPEFLTSEYHGNIPGTDEERVPTKPIPFILSDTSLPKGNESEINENSTDTYVYNASSLTSEQIEQIFELLGISDQSNDNHSSSQSTAAEIDAVTTPVSEAEGATSNLKVQLTTESPVIISFGNGSDIKTSMSTSISRSFLAVPGNSSTNGEKPKHSQGLVSSGRIQPRLLDSNRSAKENEVLQMISRRMSPISVQKLEILKKLKIKPRPYVFGFKQDDGNGTHQHRNETADGSGVVKGTYGYRDAFGVYRNVNYIADNNGFHAVVRTNEPGTISTSTADAVYKAELPPQAAVAQMMAYAKARVKKVNSS</sequence>
<dbReference type="InterPro" id="IPR050468">
    <property type="entry name" value="Cuticle_Struct_Prot"/>
</dbReference>